<keyword evidence="1" id="KW-0805">Transcription regulation</keyword>
<dbReference type="CDD" id="cd06171">
    <property type="entry name" value="Sigma70_r4"/>
    <property type="match status" value="1"/>
</dbReference>
<evidence type="ECO:0000259" key="4">
    <source>
        <dbReference type="Pfam" id="PF15915"/>
    </source>
</evidence>
<protein>
    <submittedName>
        <fullName evidence="5">Signal transduction regulator</fullName>
    </submittedName>
</protein>
<organism evidence="5 6">
    <name type="scientific">Halapricum desulfuricans</name>
    <dbReference type="NCBI Taxonomy" id="2841257"/>
    <lineage>
        <taxon>Archaea</taxon>
        <taxon>Methanobacteriati</taxon>
        <taxon>Methanobacteriota</taxon>
        <taxon>Stenosarchaea group</taxon>
        <taxon>Halobacteria</taxon>
        <taxon>Halobacteriales</taxon>
        <taxon>Haloarculaceae</taxon>
        <taxon>Halapricum</taxon>
    </lineage>
</organism>
<reference evidence="5 6" key="1">
    <citation type="submission" date="2020-11" db="EMBL/GenBank/DDBJ databases">
        <title>Carbohydrate-dependent, anaerobic sulfur respiration: A novel catabolism in halophilic archaea.</title>
        <authorList>
            <person name="Sorokin D.Y."/>
            <person name="Messina E."/>
            <person name="Smedile F."/>
            <person name="La Cono V."/>
            <person name="Hallsworth J.E."/>
            <person name="Yakimov M.M."/>
        </authorList>
    </citation>
    <scope>NUCLEOTIDE SEQUENCE [LARGE SCALE GENOMIC DNA]</scope>
    <source>
        <strain evidence="5 6">HSR-Est</strain>
    </source>
</reference>
<dbReference type="Gene3D" id="1.10.10.10">
    <property type="entry name" value="Winged helix-like DNA-binding domain superfamily/Winged helix DNA-binding domain"/>
    <property type="match status" value="1"/>
</dbReference>
<name>A0A897NMA4_9EURY</name>
<dbReference type="EMBL" id="CP064791">
    <property type="protein sequence ID" value="QSG13887.1"/>
    <property type="molecule type" value="Genomic_DNA"/>
</dbReference>
<dbReference type="InterPro" id="IPR036388">
    <property type="entry name" value="WH-like_DNA-bd_sf"/>
</dbReference>
<feature type="domain" description="HTH bat-type" evidence="3">
    <location>
        <begin position="154"/>
        <end position="205"/>
    </location>
</feature>
<sequence length="220" mass="24451">MSDPTYPFVGVTQEADCRVELEKMIPRGSGKFAEFFTIMGADPERILDLAQANDFVEPRLVARFEDGGLFEFVVEGFCPARDLAELGAIPQEVVGESGKGHIAVEIPPTEDVSSIVEEFLDDHPSATTTAKETKERSTPLFTTEELQQVMDDRLTERQRELLLAAYDAGYYERSRETTGEEIADEFGISPATLSQHLHAAERKLISLLSQENSSSFQSKQ</sequence>
<dbReference type="InterPro" id="IPR007050">
    <property type="entry name" value="HTH_bacterioopsin"/>
</dbReference>
<dbReference type="PANTHER" id="PTHR34236:SF1">
    <property type="entry name" value="DIMETHYL SULFOXIDE REDUCTASE TRANSCRIPTIONAL ACTIVATOR"/>
    <property type="match status" value="1"/>
</dbReference>
<gene>
    <name evidence="5" type="primary">atoS</name>
    <name evidence="5" type="ORF">HSEST_0337</name>
</gene>
<proteinExistence type="predicted"/>
<keyword evidence="6" id="KW-1185">Reference proteome</keyword>
<accession>A0A897NMA4</accession>
<dbReference type="Pfam" id="PF04967">
    <property type="entry name" value="HTH_10"/>
    <property type="match status" value="1"/>
</dbReference>
<evidence type="ECO:0000256" key="2">
    <source>
        <dbReference type="ARBA" id="ARBA00023163"/>
    </source>
</evidence>
<evidence type="ECO:0000256" key="1">
    <source>
        <dbReference type="ARBA" id="ARBA00023015"/>
    </source>
</evidence>
<dbReference type="InterPro" id="IPR031803">
    <property type="entry name" value="BAT_GAF/HTH-assoc"/>
</dbReference>
<evidence type="ECO:0000259" key="3">
    <source>
        <dbReference type="Pfam" id="PF04967"/>
    </source>
</evidence>
<dbReference type="Proteomes" id="UP000663292">
    <property type="component" value="Chromosome"/>
</dbReference>
<evidence type="ECO:0000313" key="6">
    <source>
        <dbReference type="Proteomes" id="UP000663292"/>
    </source>
</evidence>
<dbReference type="SUPFAM" id="SSF88659">
    <property type="entry name" value="Sigma3 and sigma4 domains of RNA polymerase sigma factors"/>
    <property type="match status" value="1"/>
</dbReference>
<keyword evidence="2" id="KW-0804">Transcription</keyword>
<dbReference type="Pfam" id="PF15915">
    <property type="entry name" value="BAT"/>
    <property type="match status" value="1"/>
</dbReference>
<dbReference type="AlphaFoldDB" id="A0A897NMA4"/>
<evidence type="ECO:0000313" key="5">
    <source>
        <dbReference type="EMBL" id="QSG13887.1"/>
    </source>
</evidence>
<feature type="domain" description="Bacterioopsin transcriptional activator GAF and HTH associated" evidence="4">
    <location>
        <begin position="2"/>
        <end position="138"/>
    </location>
</feature>
<dbReference type="InterPro" id="IPR013324">
    <property type="entry name" value="RNA_pol_sigma_r3/r4-like"/>
</dbReference>
<dbReference type="PANTHER" id="PTHR34236">
    <property type="entry name" value="DIMETHYL SULFOXIDE REDUCTASE TRANSCRIPTIONAL ACTIVATOR"/>
    <property type="match status" value="1"/>
</dbReference>